<dbReference type="OrthoDB" id="9780455at2"/>
<dbReference type="Proteomes" id="UP000306918">
    <property type="component" value="Unassembled WGS sequence"/>
</dbReference>
<dbReference type="AlphaFoldDB" id="A0A4V4GZ35"/>
<dbReference type="SUPFAM" id="SSF48317">
    <property type="entry name" value="Acid phosphatase/Vanadium-dependent haloperoxidase"/>
    <property type="match status" value="1"/>
</dbReference>
<keyword evidence="2" id="KW-1185">Reference proteome</keyword>
<sequence>MLIGLLFGCRKRDDRPPRSPEESADVVYAWYKFIANVQRPANPQPVVILNFRNFAFIGVGLYESVRPGSKGAASLSTRLYQMPSMPQADMSQRYLWSASANAALASMFKLFLVGLTDANKASIDSLENVNYNRFKASTPDDVLARSQAFGRSIAAAIYNWSTTDNFNLSSVGYVAPPVTPGSWVPTPPAFATVGPFLKDSRPFLENTLTAIAPPIPFPYSEDTSSHFYKEAKNVYDIGKNLTDQQKAIANWWADAGGAGLGIPAPYHALSIITWVQEKQRAKLWQAAEVYAKTGIAIKDGNIITFRSKYHYNLLRPVAYIQRLIDSAWVSYLPNPPYPDYTSGLVGFYAPFIQVLIRAYGDIPVTDNAYDWRGLTPRQYSSLSVLLKEAADSRVYAGIHYQFTQDISVTIGKELGNEVADIRLVSSKSESAWDY</sequence>
<dbReference type="RefSeq" id="WP_136580652.1">
    <property type="nucleotide sequence ID" value="NZ_STFF01000014.1"/>
</dbReference>
<dbReference type="Gene3D" id="1.10.606.20">
    <property type="match status" value="1"/>
</dbReference>
<dbReference type="EMBL" id="STFF01000014">
    <property type="protein sequence ID" value="THU31106.1"/>
    <property type="molecule type" value="Genomic_DNA"/>
</dbReference>
<organism evidence="1 2">
    <name type="scientific">Niastella caeni</name>
    <dbReference type="NCBI Taxonomy" id="2569763"/>
    <lineage>
        <taxon>Bacteria</taxon>
        <taxon>Pseudomonadati</taxon>
        <taxon>Bacteroidota</taxon>
        <taxon>Chitinophagia</taxon>
        <taxon>Chitinophagales</taxon>
        <taxon>Chitinophagaceae</taxon>
        <taxon>Niastella</taxon>
    </lineage>
</organism>
<evidence type="ECO:0000313" key="2">
    <source>
        <dbReference type="Proteomes" id="UP000306918"/>
    </source>
</evidence>
<protein>
    <recommendedName>
        <fullName evidence="3">Vanadium-dependent haloperoxidase</fullName>
    </recommendedName>
</protein>
<gene>
    <name evidence="1" type="ORF">FAM09_28905</name>
</gene>
<proteinExistence type="predicted"/>
<name>A0A4V4GZ35_9BACT</name>
<reference evidence="1 2" key="1">
    <citation type="submission" date="2019-04" db="EMBL/GenBank/DDBJ databases">
        <title>Niastella caeni sp. nov., isolated from activated sludge.</title>
        <authorList>
            <person name="Sheng M."/>
        </authorList>
    </citation>
    <scope>NUCLEOTIDE SEQUENCE [LARGE SCALE GENOMIC DNA]</scope>
    <source>
        <strain evidence="1 2">HX-2-15</strain>
    </source>
</reference>
<dbReference type="CDD" id="cd03398">
    <property type="entry name" value="PAP2_haloperoxidase"/>
    <property type="match status" value="1"/>
</dbReference>
<accession>A0A4V4GZ35</accession>
<comment type="caution">
    <text evidence="1">The sequence shown here is derived from an EMBL/GenBank/DDBJ whole genome shotgun (WGS) entry which is preliminary data.</text>
</comment>
<dbReference type="InterPro" id="IPR036938">
    <property type="entry name" value="PAP2/HPO_sf"/>
</dbReference>
<dbReference type="InterPro" id="IPR052559">
    <property type="entry name" value="V-haloperoxidase"/>
</dbReference>
<evidence type="ECO:0000313" key="1">
    <source>
        <dbReference type="EMBL" id="THU31106.1"/>
    </source>
</evidence>
<evidence type="ECO:0008006" key="3">
    <source>
        <dbReference type="Google" id="ProtNLM"/>
    </source>
</evidence>
<dbReference type="PANTHER" id="PTHR34599">
    <property type="entry name" value="PEROXIDASE-RELATED"/>
    <property type="match status" value="1"/>
</dbReference>
<dbReference type="PANTHER" id="PTHR34599:SF1">
    <property type="entry name" value="PHOSPHATIDIC ACID PHOSPHATASE TYPE 2_HALOPEROXIDASE DOMAIN-CONTAINING PROTEIN"/>
    <property type="match status" value="1"/>
</dbReference>